<feature type="domain" description="DUF4872" evidence="2">
    <location>
        <begin position="100"/>
        <end position="274"/>
    </location>
</feature>
<organism evidence="3">
    <name type="scientific">marine sediment metagenome</name>
    <dbReference type="NCBI Taxonomy" id="412755"/>
    <lineage>
        <taxon>unclassified sequences</taxon>
        <taxon>metagenomes</taxon>
        <taxon>ecological metagenomes</taxon>
    </lineage>
</organism>
<gene>
    <name evidence="3" type="ORF">S01H4_42458</name>
</gene>
<protein>
    <recommendedName>
        <fullName evidence="4">Peptidase</fullName>
    </recommendedName>
</protein>
<dbReference type="InterPro" id="IPR032369">
    <property type="entry name" value="DUF4872"/>
</dbReference>
<evidence type="ECO:0008006" key="4">
    <source>
        <dbReference type="Google" id="ProtNLM"/>
    </source>
</evidence>
<accession>X1C4V3</accession>
<dbReference type="Pfam" id="PF16169">
    <property type="entry name" value="DUF4872"/>
    <property type="match status" value="1"/>
</dbReference>
<proteinExistence type="predicted"/>
<dbReference type="InterPro" id="IPR026935">
    <property type="entry name" value="BtrH_N"/>
</dbReference>
<comment type="caution">
    <text evidence="3">The sequence shown here is derived from an EMBL/GenBank/DDBJ whole genome shotgun (WGS) entry which is preliminary data.</text>
</comment>
<name>X1C4V3_9ZZZZ</name>
<feature type="domain" description="Butirosin biosynthesis protein H N-terminal" evidence="1">
    <location>
        <begin position="4"/>
        <end position="87"/>
    </location>
</feature>
<dbReference type="AlphaFoldDB" id="X1C4V3"/>
<evidence type="ECO:0000259" key="1">
    <source>
        <dbReference type="Pfam" id="PF14399"/>
    </source>
</evidence>
<dbReference type="EMBL" id="BART01023314">
    <property type="protein sequence ID" value="GAG91423.1"/>
    <property type="molecule type" value="Genomic_DNA"/>
</dbReference>
<sequence>TIFSRIRPGKILDNFSKNTGVVFLKKKYSDPDKAEKELDSLLEQNIPVGLQVDFFFMDFFPPWHRVHINVHYIVVIGKEGDHYIVSDAYHPTIARLHRDSLRKGRFARGSMAPKGLMFYPVEIPEQIPMEKGIRQGMKKTVFNMLKIPMPFLGVKGIRRFGDKISDWPAFARNEEQLAHNIFMITTMLEDQGTGGAGFRYIYASFLGEAATFLKDPVFKEYAKRMMEIGDDWRNVSLFASRIAKQRDLGKDKLKELGGLIRKNADQEFSFFSDLRKSF</sequence>
<dbReference type="Pfam" id="PF14399">
    <property type="entry name" value="BtrH_N"/>
    <property type="match status" value="1"/>
</dbReference>
<reference evidence="3" key="1">
    <citation type="journal article" date="2014" name="Front. Microbiol.">
        <title>High frequency of phylogenetically diverse reductive dehalogenase-homologous genes in deep subseafloor sedimentary metagenomes.</title>
        <authorList>
            <person name="Kawai M."/>
            <person name="Futagami T."/>
            <person name="Toyoda A."/>
            <person name="Takaki Y."/>
            <person name="Nishi S."/>
            <person name="Hori S."/>
            <person name="Arai W."/>
            <person name="Tsubouchi T."/>
            <person name="Morono Y."/>
            <person name="Uchiyama I."/>
            <person name="Ito T."/>
            <person name="Fujiyama A."/>
            <person name="Inagaki F."/>
            <person name="Takami H."/>
        </authorList>
    </citation>
    <scope>NUCLEOTIDE SEQUENCE</scope>
    <source>
        <strain evidence="3">Expedition CK06-06</strain>
    </source>
</reference>
<feature type="non-terminal residue" evidence="3">
    <location>
        <position position="1"/>
    </location>
</feature>
<evidence type="ECO:0000313" key="3">
    <source>
        <dbReference type="EMBL" id="GAG91423.1"/>
    </source>
</evidence>
<evidence type="ECO:0000259" key="2">
    <source>
        <dbReference type="Pfam" id="PF16169"/>
    </source>
</evidence>